<evidence type="ECO:0000259" key="1">
    <source>
        <dbReference type="Pfam" id="PF01370"/>
    </source>
</evidence>
<dbReference type="VEuPathDB" id="AmoebaDB:FDP41_004528"/>
<dbReference type="RefSeq" id="XP_044561342.1">
    <property type="nucleotide sequence ID" value="XM_044707952.1"/>
</dbReference>
<accession>A0A6A5BUN9</accession>
<keyword evidence="3" id="KW-1185">Reference proteome</keyword>
<dbReference type="InterPro" id="IPR001509">
    <property type="entry name" value="Epimerase_deHydtase"/>
</dbReference>
<comment type="caution">
    <text evidence="2">The sequence shown here is derived from an EMBL/GenBank/DDBJ whole genome shotgun (WGS) entry which is preliminary data.</text>
</comment>
<dbReference type="Gene3D" id="3.40.50.720">
    <property type="entry name" value="NAD(P)-binding Rossmann-like Domain"/>
    <property type="match status" value="1"/>
</dbReference>
<evidence type="ECO:0000313" key="3">
    <source>
        <dbReference type="Proteomes" id="UP000444721"/>
    </source>
</evidence>
<dbReference type="VEuPathDB" id="AmoebaDB:NfTy_082910"/>
<dbReference type="SUPFAM" id="SSF51735">
    <property type="entry name" value="NAD(P)-binding Rossmann-fold domains"/>
    <property type="match status" value="1"/>
</dbReference>
<evidence type="ECO:0000313" key="2">
    <source>
        <dbReference type="EMBL" id="KAF0976629.1"/>
    </source>
</evidence>
<feature type="domain" description="NAD-dependent epimerase/dehydratase" evidence="1">
    <location>
        <begin position="5"/>
        <end position="120"/>
    </location>
</feature>
<organism evidence="2 3">
    <name type="scientific">Naegleria fowleri</name>
    <name type="common">Brain eating amoeba</name>
    <dbReference type="NCBI Taxonomy" id="5763"/>
    <lineage>
        <taxon>Eukaryota</taxon>
        <taxon>Discoba</taxon>
        <taxon>Heterolobosea</taxon>
        <taxon>Tetramitia</taxon>
        <taxon>Eutetramitia</taxon>
        <taxon>Vahlkampfiidae</taxon>
        <taxon>Naegleria</taxon>
    </lineage>
</organism>
<dbReference type="InterPro" id="IPR036291">
    <property type="entry name" value="NAD(P)-bd_dom_sf"/>
</dbReference>
<sequence length="221" mass="24892">MDQLDSLHDLFEHHKNDSQAVVHLAAMMDFHPLNSCSSNGTSLIERMRSVNIEGSKQIFKEFLNSPEKKVFIFASSQAAMGPSEGSIPMDETSRCHPVFEYGKSKLEAEKALEQMLDEYQKNPSQGPKHLYILRFTGVTGLGDRYAAFEMIQASSFGAVELCFQYSETKSEETFSELFIIGPKESSTVRRILDVCCVQTGWPTPLFSIPLPVFRFMVEPCD</sequence>
<name>A0A6A5BUN9_NAEFO</name>
<dbReference type="Pfam" id="PF01370">
    <property type="entry name" value="Epimerase"/>
    <property type="match status" value="1"/>
</dbReference>
<dbReference type="EMBL" id="VFQX01000037">
    <property type="protein sequence ID" value="KAF0976629.1"/>
    <property type="molecule type" value="Genomic_DNA"/>
</dbReference>
<proteinExistence type="predicted"/>
<reference evidence="2 3" key="1">
    <citation type="journal article" date="2019" name="Sci. Rep.">
        <title>Nanopore sequencing improves the draft genome of the human pathogenic amoeba Naegleria fowleri.</title>
        <authorList>
            <person name="Liechti N."/>
            <person name="Schurch N."/>
            <person name="Bruggmann R."/>
            <person name="Wittwer M."/>
        </authorList>
    </citation>
    <scope>NUCLEOTIDE SEQUENCE [LARGE SCALE GENOMIC DNA]</scope>
    <source>
        <strain evidence="2 3">ATCC 30894</strain>
    </source>
</reference>
<gene>
    <name evidence="2" type="ORF">FDP41_004528</name>
</gene>
<protein>
    <recommendedName>
        <fullName evidence="1">NAD-dependent epimerase/dehydratase domain-containing protein</fullName>
    </recommendedName>
</protein>
<dbReference type="AlphaFoldDB" id="A0A6A5BUN9"/>
<dbReference type="GeneID" id="68111746"/>
<dbReference type="VEuPathDB" id="AmoebaDB:NF0128360"/>
<dbReference type="Proteomes" id="UP000444721">
    <property type="component" value="Unassembled WGS sequence"/>
</dbReference>